<keyword evidence="2" id="KW-0479">Metal-binding</keyword>
<keyword evidence="3" id="KW-0378">Hydrolase</keyword>
<dbReference type="RefSeq" id="WP_382234589.1">
    <property type="nucleotide sequence ID" value="NZ_JBHTCC010000002.1"/>
</dbReference>
<feature type="domain" description="MPN" evidence="6">
    <location>
        <begin position="52"/>
        <end position="174"/>
    </location>
</feature>
<dbReference type="Gene3D" id="3.40.140.10">
    <property type="entry name" value="Cytidine Deaminase, domain 2"/>
    <property type="match status" value="1"/>
</dbReference>
<dbReference type="PANTHER" id="PTHR30471">
    <property type="entry name" value="DNA REPAIR PROTEIN RADC"/>
    <property type="match status" value="1"/>
</dbReference>
<dbReference type="SUPFAM" id="SSF102712">
    <property type="entry name" value="JAB1/MPN domain"/>
    <property type="match status" value="1"/>
</dbReference>
<dbReference type="NCBIfam" id="TIGR00608">
    <property type="entry name" value="radc"/>
    <property type="match status" value="1"/>
</dbReference>
<sequence>MTTTINSCAEKQGTDSLRPWSEFLSDLTAVDTWIVHRAIEILDDHVIKHGPKLASPQDVKDYLRLQLINEQREVFAVVFMDTQHRVITYEPLFFGTIHQTSVYPRAIVQRAMSLNAASMILAHNHPSGSTQPSEADKQLTNRLKSLLESIDVRVLDHFIIGEGPAFSFAEHGLLTAA</sequence>
<dbReference type="PANTHER" id="PTHR30471:SF3">
    <property type="entry name" value="UPF0758 PROTEIN YEES-RELATED"/>
    <property type="match status" value="1"/>
</dbReference>
<reference evidence="8" key="1">
    <citation type="journal article" date="2019" name="Int. J. Syst. Evol. Microbiol.">
        <title>The Global Catalogue of Microorganisms (GCM) 10K type strain sequencing project: providing services to taxonomists for standard genome sequencing and annotation.</title>
        <authorList>
            <consortium name="The Broad Institute Genomics Platform"/>
            <consortium name="The Broad Institute Genome Sequencing Center for Infectious Disease"/>
            <person name="Wu L."/>
            <person name="Ma J."/>
        </authorList>
    </citation>
    <scope>NUCLEOTIDE SEQUENCE [LARGE SCALE GENOMIC DNA]</scope>
    <source>
        <strain evidence="8">CCUG 36956</strain>
    </source>
</reference>
<evidence type="ECO:0000313" key="7">
    <source>
        <dbReference type="EMBL" id="MFC7298977.1"/>
    </source>
</evidence>
<proteinExistence type="predicted"/>
<organism evidence="7 8">
    <name type="scientific">Herminiimonas aquatilis</name>
    <dbReference type="NCBI Taxonomy" id="345342"/>
    <lineage>
        <taxon>Bacteria</taxon>
        <taxon>Pseudomonadati</taxon>
        <taxon>Pseudomonadota</taxon>
        <taxon>Betaproteobacteria</taxon>
        <taxon>Burkholderiales</taxon>
        <taxon>Oxalobacteraceae</taxon>
        <taxon>Herminiimonas</taxon>
    </lineage>
</organism>
<dbReference type="Pfam" id="PF04002">
    <property type="entry name" value="RadC"/>
    <property type="match status" value="1"/>
</dbReference>
<evidence type="ECO:0000259" key="6">
    <source>
        <dbReference type="PROSITE" id="PS50249"/>
    </source>
</evidence>
<keyword evidence="4" id="KW-0862">Zinc</keyword>
<dbReference type="InterPro" id="IPR020891">
    <property type="entry name" value="UPF0758_CS"/>
</dbReference>
<evidence type="ECO:0000256" key="1">
    <source>
        <dbReference type="ARBA" id="ARBA00022670"/>
    </source>
</evidence>
<dbReference type="Proteomes" id="UP001596379">
    <property type="component" value="Unassembled WGS sequence"/>
</dbReference>
<evidence type="ECO:0000313" key="8">
    <source>
        <dbReference type="Proteomes" id="UP001596379"/>
    </source>
</evidence>
<keyword evidence="1" id="KW-0645">Protease</keyword>
<evidence type="ECO:0000256" key="5">
    <source>
        <dbReference type="ARBA" id="ARBA00023049"/>
    </source>
</evidence>
<keyword evidence="5" id="KW-0482">Metalloprotease</keyword>
<comment type="caution">
    <text evidence="7">The sequence shown here is derived from an EMBL/GenBank/DDBJ whole genome shotgun (WGS) entry which is preliminary data.</text>
</comment>
<dbReference type="CDD" id="cd08071">
    <property type="entry name" value="MPN_DUF2466"/>
    <property type="match status" value="1"/>
</dbReference>
<protein>
    <submittedName>
        <fullName evidence="7">RadC family protein</fullName>
    </submittedName>
</protein>
<dbReference type="PROSITE" id="PS01302">
    <property type="entry name" value="UPF0758"/>
    <property type="match status" value="1"/>
</dbReference>
<gene>
    <name evidence="7" type="ORF">ACFQO0_11090</name>
</gene>
<accession>A0ABW2J6T2</accession>
<evidence type="ECO:0000256" key="2">
    <source>
        <dbReference type="ARBA" id="ARBA00022723"/>
    </source>
</evidence>
<name>A0ABW2J6T2_9BURK</name>
<dbReference type="InterPro" id="IPR025657">
    <property type="entry name" value="RadC_JAB"/>
</dbReference>
<evidence type="ECO:0000256" key="3">
    <source>
        <dbReference type="ARBA" id="ARBA00022801"/>
    </source>
</evidence>
<dbReference type="InterPro" id="IPR001405">
    <property type="entry name" value="UPF0758"/>
</dbReference>
<dbReference type="PROSITE" id="PS50249">
    <property type="entry name" value="MPN"/>
    <property type="match status" value="1"/>
</dbReference>
<evidence type="ECO:0000256" key="4">
    <source>
        <dbReference type="ARBA" id="ARBA00022833"/>
    </source>
</evidence>
<dbReference type="EMBL" id="JBHTCC010000002">
    <property type="protein sequence ID" value="MFC7298977.1"/>
    <property type="molecule type" value="Genomic_DNA"/>
</dbReference>
<keyword evidence="8" id="KW-1185">Reference proteome</keyword>
<dbReference type="InterPro" id="IPR037518">
    <property type="entry name" value="MPN"/>
</dbReference>